<comment type="caution">
    <text evidence="13">The sequence shown here is derived from an EMBL/GenBank/DDBJ whole genome shotgun (WGS) entry which is preliminary data.</text>
</comment>
<dbReference type="Pfam" id="PF07715">
    <property type="entry name" value="Plug"/>
    <property type="match status" value="1"/>
</dbReference>
<keyword evidence="8 11" id="KW-1133">Transmembrane helix</keyword>
<dbReference type="PROSITE" id="PS52016">
    <property type="entry name" value="TONB_DEPENDENT_REC_3"/>
    <property type="match status" value="1"/>
</dbReference>
<dbReference type="PROSITE" id="PS52015">
    <property type="entry name" value="TONB_CTD"/>
    <property type="match status" value="1"/>
</dbReference>
<dbReference type="PANTHER" id="PTHR33446:SF2">
    <property type="entry name" value="PROTEIN TONB"/>
    <property type="match status" value="1"/>
</dbReference>
<comment type="similarity">
    <text evidence="10">Belongs to the TonB-dependent receptor family.</text>
</comment>
<evidence type="ECO:0000313" key="13">
    <source>
        <dbReference type="EMBL" id="GAA3966405.1"/>
    </source>
</evidence>
<proteinExistence type="inferred from homology"/>
<dbReference type="RefSeq" id="WP_344766624.1">
    <property type="nucleotide sequence ID" value="NZ_BAABAK010000010.1"/>
</dbReference>
<reference evidence="14" key="1">
    <citation type="journal article" date="2019" name="Int. J. Syst. Evol. Microbiol.">
        <title>The Global Catalogue of Microorganisms (GCM) 10K type strain sequencing project: providing services to taxonomists for standard genome sequencing and annotation.</title>
        <authorList>
            <consortium name="The Broad Institute Genomics Platform"/>
            <consortium name="The Broad Institute Genome Sequencing Center for Infectious Disease"/>
            <person name="Wu L."/>
            <person name="Ma J."/>
        </authorList>
    </citation>
    <scope>NUCLEOTIDE SEQUENCE [LARGE SCALE GENOMIC DNA]</scope>
    <source>
        <strain evidence="14">JCM 17338</strain>
    </source>
</reference>
<evidence type="ECO:0000256" key="10">
    <source>
        <dbReference type="PROSITE-ProRule" id="PRU01360"/>
    </source>
</evidence>
<dbReference type="SUPFAM" id="SSF56935">
    <property type="entry name" value="Porins"/>
    <property type="match status" value="1"/>
</dbReference>
<feature type="transmembrane region" description="Helical" evidence="11">
    <location>
        <begin position="250"/>
        <end position="272"/>
    </location>
</feature>
<evidence type="ECO:0000256" key="7">
    <source>
        <dbReference type="ARBA" id="ARBA00022927"/>
    </source>
</evidence>
<evidence type="ECO:0000256" key="3">
    <source>
        <dbReference type="ARBA" id="ARBA00022448"/>
    </source>
</evidence>
<feature type="transmembrane region" description="Helical" evidence="11">
    <location>
        <begin position="6"/>
        <end position="24"/>
    </location>
</feature>
<evidence type="ECO:0000256" key="9">
    <source>
        <dbReference type="ARBA" id="ARBA00023136"/>
    </source>
</evidence>
<dbReference type="PANTHER" id="PTHR33446">
    <property type="entry name" value="PROTEIN TONB-RELATED"/>
    <property type="match status" value="1"/>
</dbReference>
<keyword evidence="6 10" id="KW-0812">Transmembrane</keyword>
<dbReference type="InterPro" id="IPR051045">
    <property type="entry name" value="TonB-dependent_transducer"/>
</dbReference>
<evidence type="ECO:0000256" key="4">
    <source>
        <dbReference type="ARBA" id="ARBA00022475"/>
    </source>
</evidence>
<keyword evidence="10" id="KW-1134">Transmembrane beta strand</keyword>
<evidence type="ECO:0000313" key="14">
    <source>
        <dbReference type="Proteomes" id="UP001501081"/>
    </source>
</evidence>
<dbReference type="CDD" id="cd07341">
    <property type="entry name" value="M56_BlaR1_MecR1_like"/>
    <property type="match status" value="1"/>
</dbReference>
<evidence type="ECO:0000256" key="11">
    <source>
        <dbReference type="SAM" id="Phobius"/>
    </source>
</evidence>
<keyword evidence="5" id="KW-0997">Cell inner membrane</keyword>
<comment type="similarity">
    <text evidence="2">Belongs to the TonB family.</text>
</comment>
<dbReference type="InterPro" id="IPR039426">
    <property type="entry name" value="TonB-dep_rcpt-like"/>
</dbReference>
<dbReference type="NCBIfam" id="TIGR01352">
    <property type="entry name" value="tonB_Cterm"/>
    <property type="match status" value="1"/>
</dbReference>
<dbReference type="InterPro" id="IPR037066">
    <property type="entry name" value="Plug_dom_sf"/>
</dbReference>
<evidence type="ECO:0000259" key="12">
    <source>
        <dbReference type="PROSITE" id="PS52015"/>
    </source>
</evidence>
<feature type="domain" description="TonB C-terminal" evidence="12">
    <location>
        <begin position="458"/>
        <end position="554"/>
    </location>
</feature>
<feature type="transmembrane region" description="Helical" evidence="11">
    <location>
        <begin position="36"/>
        <end position="53"/>
    </location>
</feature>
<evidence type="ECO:0000256" key="2">
    <source>
        <dbReference type="ARBA" id="ARBA00006555"/>
    </source>
</evidence>
<dbReference type="NCBIfam" id="TIGR04057">
    <property type="entry name" value="SusC_RagA_signa"/>
    <property type="match status" value="1"/>
</dbReference>
<dbReference type="Pfam" id="PF05569">
    <property type="entry name" value="Peptidase_M56"/>
    <property type="match status" value="1"/>
</dbReference>
<evidence type="ECO:0000256" key="6">
    <source>
        <dbReference type="ARBA" id="ARBA00022692"/>
    </source>
</evidence>
<dbReference type="Pfam" id="PF03544">
    <property type="entry name" value="TonB_C"/>
    <property type="match status" value="1"/>
</dbReference>
<dbReference type="Proteomes" id="UP001501081">
    <property type="component" value="Unassembled WGS sequence"/>
</dbReference>
<dbReference type="SUPFAM" id="SSF74653">
    <property type="entry name" value="TolA/TonB C-terminal domain"/>
    <property type="match status" value="2"/>
</dbReference>
<evidence type="ECO:0000256" key="5">
    <source>
        <dbReference type="ARBA" id="ARBA00022519"/>
    </source>
</evidence>
<dbReference type="InterPro" id="IPR008756">
    <property type="entry name" value="Peptidase_M56"/>
</dbReference>
<name>A0ABP7PL49_9SPHI</name>
<evidence type="ECO:0000256" key="8">
    <source>
        <dbReference type="ARBA" id="ARBA00022989"/>
    </source>
</evidence>
<organism evidence="13 14">
    <name type="scientific">Pedobacter ginsengiterrae</name>
    <dbReference type="NCBI Taxonomy" id="871696"/>
    <lineage>
        <taxon>Bacteria</taxon>
        <taxon>Pseudomonadati</taxon>
        <taxon>Bacteroidota</taxon>
        <taxon>Sphingobacteriia</taxon>
        <taxon>Sphingobacteriales</taxon>
        <taxon>Sphingobacteriaceae</taxon>
        <taxon>Pedobacter</taxon>
    </lineage>
</organism>
<keyword evidence="3 10" id="KW-0813">Transport</keyword>
<dbReference type="Gene3D" id="3.30.1150.10">
    <property type="match status" value="2"/>
</dbReference>
<feature type="transmembrane region" description="Helical" evidence="11">
    <location>
        <begin position="163"/>
        <end position="182"/>
    </location>
</feature>
<dbReference type="InterPro" id="IPR012910">
    <property type="entry name" value="Plug_dom"/>
</dbReference>
<keyword evidence="14" id="KW-1185">Reference proteome</keyword>
<dbReference type="InterPro" id="IPR023997">
    <property type="entry name" value="TonB-dep_OMP_SusC/RagA_CS"/>
</dbReference>
<dbReference type="EMBL" id="BAABAK010000010">
    <property type="protein sequence ID" value="GAA3966405.1"/>
    <property type="molecule type" value="Genomic_DNA"/>
</dbReference>
<evidence type="ECO:0000256" key="1">
    <source>
        <dbReference type="ARBA" id="ARBA00004383"/>
    </source>
</evidence>
<dbReference type="InterPro" id="IPR006260">
    <property type="entry name" value="TonB/TolA_C"/>
</dbReference>
<feature type="transmembrane region" description="Helical" evidence="11">
    <location>
        <begin position="93"/>
        <end position="114"/>
    </location>
</feature>
<keyword evidence="9 10" id="KW-0472">Membrane</keyword>
<sequence length="667" mass="75235">MSFAHYLLQVNLYLIVFYGFYKLLLDKETYFTLNRIYLVSAGFLSLVIPFIRLEWLTEQKAAQQVYTTVKWDAVLQQATIVTEAQEGFKWGNLIVYIYCAGILFFLGRLIYNLLAVNKLIRMAKDGSAFSFFNKKVIDLELPQRDVIDIHEEAHIKQWHTLDILFFEVIGIITWLNPIIYLYKKAIKNIHEFLADEHAADFQGDKAEYALLILSKSFGISPNALTSNFFEKSLIKKRIYMLHKERSKKAAVIKYGISIPLFAIFIVFSSATIRKNKKLLVFSEQIPLEKPIALVEEMVTKPMEFTEAKDSVLVQNVSIEPNWKDFYKFLGKNILYPKDAQENSLQGNAAIKFTLKNGKVSDLSTNEDLGRGCDEEVMKSILSYKGFKEVENGKYLLNVAFRLSGADSEIKNEFSANPRGYKKLSQLTVTGFAPTSAISDEHEKVYDFVSIEKVPDFPGGMKKFYEYLGKSIKYPVTAQNNNVQGKIFLSFTVEKDGQLNDVQVIRGLGSGLDEEALRVIKGSPKWNPGIQNGDPVRVKYHIAVNFTLDNAETKLSTTSTAQTSISTLSSNNKISLSGIKNFNSATSPLVVLDGVTQDQDALKFIKPETIESISILKDGNATALYGNKGLNGVILITSKTVKNSAFRKLNDAELTVDKSNNQFTRPRF</sequence>
<dbReference type="Gene3D" id="2.170.130.10">
    <property type="entry name" value="TonB-dependent receptor, plug domain"/>
    <property type="match status" value="1"/>
</dbReference>
<dbReference type="InterPro" id="IPR037682">
    <property type="entry name" value="TonB_C"/>
</dbReference>
<keyword evidence="10" id="KW-0998">Cell outer membrane</keyword>
<comment type="subcellular location">
    <subcellularLocation>
        <location evidence="1">Cell inner membrane</location>
        <topology evidence="1">Single-pass membrane protein</topology>
        <orientation evidence="1">Periplasmic side</orientation>
    </subcellularLocation>
    <subcellularLocation>
        <location evidence="10">Cell outer membrane</location>
        <topology evidence="10">Multi-pass membrane protein</topology>
    </subcellularLocation>
</comment>
<feature type="transmembrane region" description="Helical" evidence="11">
    <location>
        <begin position="208"/>
        <end position="229"/>
    </location>
</feature>
<keyword evidence="4" id="KW-1003">Cell membrane</keyword>
<gene>
    <name evidence="13" type="ORF">GCM10022246_19180</name>
</gene>
<protein>
    <recommendedName>
        <fullName evidence="12">TonB C-terminal domain-containing protein</fullName>
    </recommendedName>
</protein>
<accession>A0ABP7PL49</accession>
<keyword evidence="7" id="KW-0653">Protein transport</keyword>